<name>A0A8J3BHW6_9FLAO</name>
<dbReference type="GO" id="GO:0009279">
    <property type="term" value="C:cell outer membrane"/>
    <property type="evidence" value="ECO:0007669"/>
    <property type="project" value="UniProtKB-SubCell"/>
</dbReference>
<evidence type="ECO:0000256" key="4">
    <source>
        <dbReference type="ARBA" id="ARBA00023136"/>
    </source>
</evidence>
<dbReference type="Proteomes" id="UP000612329">
    <property type="component" value="Unassembled WGS sequence"/>
</dbReference>
<evidence type="ECO:0000259" key="8">
    <source>
        <dbReference type="Pfam" id="PF14322"/>
    </source>
</evidence>
<proteinExistence type="inferred from homology"/>
<comment type="similarity">
    <text evidence="2">Belongs to the SusD family.</text>
</comment>
<dbReference type="PROSITE" id="PS51257">
    <property type="entry name" value="PROKAR_LIPOPROTEIN"/>
    <property type="match status" value="1"/>
</dbReference>
<keyword evidence="3 6" id="KW-0732">Signal</keyword>
<dbReference type="Pfam" id="PF14322">
    <property type="entry name" value="SusD-like_3"/>
    <property type="match status" value="1"/>
</dbReference>
<evidence type="ECO:0000256" key="5">
    <source>
        <dbReference type="ARBA" id="ARBA00023237"/>
    </source>
</evidence>
<dbReference type="InterPro" id="IPR012944">
    <property type="entry name" value="SusD_RagB_dom"/>
</dbReference>
<protein>
    <submittedName>
        <fullName evidence="9">Membrane protein</fullName>
    </submittedName>
</protein>
<comment type="subcellular location">
    <subcellularLocation>
        <location evidence="1">Cell outer membrane</location>
    </subcellularLocation>
</comment>
<keyword evidence="5" id="KW-0998">Cell outer membrane</keyword>
<dbReference type="CDD" id="cd08977">
    <property type="entry name" value="SusD"/>
    <property type="match status" value="1"/>
</dbReference>
<feature type="signal peptide" evidence="6">
    <location>
        <begin position="1"/>
        <end position="28"/>
    </location>
</feature>
<dbReference type="Pfam" id="PF07980">
    <property type="entry name" value="SusD_RagB"/>
    <property type="match status" value="1"/>
</dbReference>
<evidence type="ECO:0000313" key="10">
    <source>
        <dbReference type="Proteomes" id="UP000612329"/>
    </source>
</evidence>
<evidence type="ECO:0000259" key="7">
    <source>
        <dbReference type="Pfam" id="PF07980"/>
    </source>
</evidence>
<dbReference type="InterPro" id="IPR033985">
    <property type="entry name" value="SusD-like_N"/>
</dbReference>
<feature type="chain" id="PRO_5035220150" evidence="6">
    <location>
        <begin position="29"/>
        <end position="532"/>
    </location>
</feature>
<evidence type="ECO:0000256" key="6">
    <source>
        <dbReference type="SAM" id="SignalP"/>
    </source>
</evidence>
<sequence>MKMKNKNFFNIYKLLSLAIVFLVFGSCSDDFTNRPPEDAISLDAYYNTNDQVVSATNGMYSRTWFQLCNKFFWTLEVGSGNMYSGSPDVAGLRTFSLNGSDPELANGWASMWANVAQANALINFLESRVGPDVDQDVIDHAIGEAYFMRATAYFYLVRMWGPVPIIENNLDYSNDPYINTNPVSDIYTFIVNDYKAAIDKLESKIRGSNYGENGRVSKGSAKAMLAKVYLYQKDYPNARAMAEEVINSHEFKLLGGSELPSMSFGDLFLYKNNNNQESIFAIQWKGDGNYGSANNSNTQFGISSNTVSTSNATYGGVFGPSQDIFSLYDVADLRRHETIMIPGDTYPNINTSNGVGFTVPDEDNAQGSGGGIKKYCLGRVSDATGPVDAWGMMDNNTYIMRYAELLLIHAEAVLAGGPSTSDPAALSSFNAVRNRAGLPSMTSITFDDIFKERRLELCFEGDYWFDLGRLDKTDAIDIMSAQNRGNKNTEEYYTPVYSASDHAANDFYIDYPDNDVAKNPKLLEDPVPYTFN</sequence>
<keyword evidence="4" id="KW-0472">Membrane</keyword>
<reference evidence="9" key="2">
    <citation type="submission" date="2020-09" db="EMBL/GenBank/DDBJ databases">
        <authorList>
            <person name="Sun Q."/>
            <person name="Ohkuma M."/>
        </authorList>
    </citation>
    <scope>NUCLEOTIDE SEQUENCE</scope>
    <source>
        <strain evidence="9">JCM 12862</strain>
    </source>
</reference>
<dbReference type="InterPro" id="IPR011990">
    <property type="entry name" value="TPR-like_helical_dom_sf"/>
</dbReference>
<evidence type="ECO:0000256" key="2">
    <source>
        <dbReference type="ARBA" id="ARBA00006275"/>
    </source>
</evidence>
<dbReference type="EMBL" id="BMNR01000003">
    <property type="protein sequence ID" value="GGK22367.1"/>
    <property type="molecule type" value="Genomic_DNA"/>
</dbReference>
<dbReference type="AlphaFoldDB" id="A0A8J3BHW6"/>
<evidence type="ECO:0000313" key="9">
    <source>
        <dbReference type="EMBL" id="GGK22367.1"/>
    </source>
</evidence>
<accession>A0A8J3BHW6</accession>
<evidence type="ECO:0000256" key="3">
    <source>
        <dbReference type="ARBA" id="ARBA00022729"/>
    </source>
</evidence>
<organism evidence="9 10">
    <name type="scientific">Yeosuana aromativorans</name>
    <dbReference type="NCBI Taxonomy" id="288019"/>
    <lineage>
        <taxon>Bacteria</taxon>
        <taxon>Pseudomonadati</taxon>
        <taxon>Bacteroidota</taxon>
        <taxon>Flavobacteriia</taxon>
        <taxon>Flavobacteriales</taxon>
        <taxon>Flavobacteriaceae</taxon>
        <taxon>Yeosuana</taxon>
    </lineage>
</organism>
<comment type="caution">
    <text evidence="9">The sequence shown here is derived from an EMBL/GenBank/DDBJ whole genome shotgun (WGS) entry which is preliminary data.</text>
</comment>
<dbReference type="SUPFAM" id="SSF48452">
    <property type="entry name" value="TPR-like"/>
    <property type="match status" value="1"/>
</dbReference>
<feature type="domain" description="SusD-like N-terminal" evidence="8">
    <location>
        <begin position="101"/>
        <end position="230"/>
    </location>
</feature>
<keyword evidence="10" id="KW-1185">Reference proteome</keyword>
<evidence type="ECO:0000256" key="1">
    <source>
        <dbReference type="ARBA" id="ARBA00004442"/>
    </source>
</evidence>
<gene>
    <name evidence="9" type="ORF">GCM10007962_15670</name>
</gene>
<dbReference type="Gene3D" id="1.25.40.390">
    <property type="match status" value="1"/>
</dbReference>
<reference evidence="9" key="1">
    <citation type="journal article" date="2014" name="Int. J. Syst. Evol. Microbiol.">
        <title>Complete genome sequence of Corynebacterium casei LMG S-19264T (=DSM 44701T), isolated from a smear-ripened cheese.</title>
        <authorList>
            <consortium name="US DOE Joint Genome Institute (JGI-PGF)"/>
            <person name="Walter F."/>
            <person name="Albersmeier A."/>
            <person name="Kalinowski J."/>
            <person name="Ruckert C."/>
        </authorList>
    </citation>
    <scope>NUCLEOTIDE SEQUENCE</scope>
    <source>
        <strain evidence="9">JCM 12862</strain>
    </source>
</reference>
<feature type="domain" description="RagB/SusD" evidence="7">
    <location>
        <begin position="276"/>
        <end position="524"/>
    </location>
</feature>